<dbReference type="OrthoDB" id="1446437at2"/>
<evidence type="ECO:0000313" key="3">
    <source>
        <dbReference type="Proteomes" id="UP000190162"/>
    </source>
</evidence>
<dbReference type="RefSeq" id="WP_078754711.1">
    <property type="nucleotide sequence ID" value="NZ_FUXU01000153.1"/>
</dbReference>
<dbReference type="SMART" id="SM00530">
    <property type="entry name" value="HTH_XRE"/>
    <property type="match status" value="1"/>
</dbReference>
<dbReference type="SUPFAM" id="SSF47413">
    <property type="entry name" value="lambda repressor-like DNA-binding domains"/>
    <property type="match status" value="1"/>
</dbReference>
<feature type="domain" description="HTH cro/C1-type" evidence="1">
    <location>
        <begin position="18"/>
        <end position="61"/>
    </location>
</feature>
<name>A0A1T4W424_9GAMM</name>
<organism evidence="2 3">
    <name type="scientific">Enterovibrio nigricans DSM 22720</name>
    <dbReference type="NCBI Taxonomy" id="1121868"/>
    <lineage>
        <taxon>Bacteria</taxon>
        <taxon>Pseudomonadati</taxon>
        <taxon>Pseudomonadota</taxon>
        <taxon>Gammaproteobacteria</taxon>
        <taxon>Vibrionales</taxon>
        <taxon>Vibrionaceae</taxon>
        <taxon>Enterovibrio</taxon>
    </lineage>
</organism>
<evidence type="ECO:0000313" key="2">
    <source>
        <dbReference type="EMBL" id="SKA72020.1"/>
    </source>
</evidence>
<dbReference type="EMBL" id="FUXU01000153">
    <property type="protein sequence ID" value="SKA72020.1"/>
    <property type="molecule type" value="Genomic_DNA"/>
</dbReference>
<dbReference type="Pfam" id="PF13443">
    <property type="entry name" value="HTH_26"/>
    <property type="match status" value="1"/>
</dbReference>
<sequence>MEERLGSLLKKHNIENIKDLAYKMGVNYQTLYSLISGKNNNPKIDTIKKICDYFNITVDDLIYKERKLVYLNSRGESYEDALKTIDELYNISLVIRNNSAIKFLPEDADLVFNCYDGNLSDNSYVFVKSNKTNGFSIKRAVSIN</sequence>
<proteinExistence type="predicted"/>
<dbReference type="PROSITE" id="PS50943">
    <property type="entry name" value="HTH_CROC1"/>
    <property type="match status" value="1"/>
</dbReference>
<dbReference type="InterPro" id="IPR010982">
    <property type="entry name" value="Lambda_DNA-bd_dom_sf"/>
</dbReference>
<dbReference type="Proteomes" id="UP000190162">
    <property type="component" value="Unassembled WGS sequence"/>
</dbReference>
<dbReference type="GO" id="GO:0003677">
    <property type="term" value="F:DNA binding"/>
    <property type="evidence" value="ECO:0007669"/>
    <property type="project" value="UniProtKB-KW"/>
</dbReference>
<reference evidence="3" key="1">
    <citation type="submission" date="2017-02" db="EMBL/GenBank/DDBJ databases">
        <authorList>
            <person name="Varghese N."/>
            <person name="Submissions S."/>
        </authorList>
    </citation>
    <scope>NUCLEOTIDE SEQUENCE [LARGE SCALE GENOMIC DNA]</scope>
    <source>
        <strain evidence="3">DSM 22720</strain>
    </source>
</reference>
<accession>A0A1T4W424</accession>
<dbReference type="CDD" id="cd00093">
    <property type="entry name" value="HTH_XRE"/>
    <property type="match status" value="1"/>
</dbReference>
<evidence type="ECO:0000259" key="1">
    <source>
        <dbReference type="PROSITE" id="PS50943"/>
    </source>
</evidence>
<keyword evidence="3" id="KW-1185">Reference proteome</keyword>
<keyword evidence="2" id="KW-0238">DNA-binding</keyword>
<dbReference type="Gene3D" id="1.10.260.40">
    <property type="entry name" value="lambda repressor-like DNA-binding domains"/>
    <property type="match status" value="1"/>
</dbReference>
<dbReference type="AlphaFoldDB" id="A0A1T4W424"/>
<gene>
    <name evidence="2" type="ORF">SAMN02745132_04730</name>
</gene>
<dbReference type="InterPro" id="IPR001387">
    <property type="entry name" value="Cro/C1-type_HTH"/>
</dbReference>
<protein>
    <submittedName>
        <fullName evidence="2">DNA-binding transcriptional regulator, XRE-family HTH domain</fullName>
    </submittedName>
</protein>